<comment type="caution">
    <text evidence="3">The sequence shown here is derived from an EMBL/GenBank/DDBJ whole genome shotgun (WGS) entry which is preliminary data.</text>
</comment>
<sequence>MLKEREENKDEVRKVERLPIHDNPDPDPGKDANQTEDSPGAHATLFSGHLGQDKLLKSVRRLHSSLNMAKDIRDFVKGCANCQRMARDIVDVVKRSIDEATVALKEERKIDKRNMQTTIARKRSA</sequence>
<keyword evidence="4" id="KW-1185">Reference proteome</keyword>
<evidence type="ECO:0000259" key="2">
    <source>
        <dbReference type="Pfam" id="PF17921"/>
    </source>
</evidence>
<dbReference type="InterPro" id="IPR041588">
    <property type="entry name" value="Integrase_H2C2"/>
</dbReference>
<dbReference type="Proteomes" id="UP000242875">
    <property type="component" value="Unassembled WGS sequence"/>
</dbReference>
<dbReference type="AlphaFoldDB" id="A0A261Y0K2"/>
<accession>A0A261Y0K2</accession>
<feature type="compositionally biased region" description="Basic and acidic residues" evidence="1">
    <location>
        <begin position="1"/>
        <end position="30"/>
    </location>
</feature>
<name>A0A261Y0K2_9FUNG</name>
<proteinExistence type="predicted"/>
<reference evidence="3 4" key="1">
    <citation type="journal article" date="2017" name="Mycologia">
        <title>Bifiguratus adelaidae, gen. et sp. nov., a new member of Mucoromycotina in endophytic and soil-dwelling habitats.</title>
        <authorList>
            <person name="Torres-Cruz T.J."/>
            <person name="Billingsley Tobias T.L."/>
            <person name="Almatruk M."/>
            <person name="Hesse C."/>
            <person name="Kuske C.R."/>
            <person name="Desiro A."/>
            <person name="Benucci G.M."/>
            <person name="Bonito G."/>
            <person name="Stajich J.E."/>
            <person name="Dunlap C."/>
            <person name="Arnold A.E."/>
            <person name="Porras-Alfaro A."/>
        </authorList>
    </citation>
    <scope>NUCLEOTIDE SEQUENCE [LARGE SCALE GENOMIC DNA]</scope>
    <source>
        <strain evidence="3 4">AZ0501</strain>
    </source>
</reference>
<dbReference type="Gene3D" id="1.10.340.70">
    <property type="match status" value="1"/>
</dbReference>
<feature type="non-terminal residue" evidence="3">
    <location>
        <position position="125"/>
    </location>
</feature>
<feature type="region of interest" description="Disordered" evidence="1">
    <location>
        <begin position="1"/>
        <end position="46"/>
    </location>
</feature>
<dbReference type="OrthoDB" id="441971at2759"/>
<evidence type="ECO:0000313" key="3">
    <source>
        <dbReference type="EMBL" id="OZJ04147.1"/>
    </source>
</evidence>
<dbReference type="EMBL" id="MVBO01000052">
    <property type="protein sequence ID" value="OZJ04147.1"/>
    <property type="molecule type" value="Genomic_DNA"/>
</dbReference>
<organism evidence="3 4">
    <name type="scientific">Bifiguratus adelaidae</name>
    <dbReference type="NCBI Taxonomy" id="1938954"/>
    <lineage>
        <taxon>Eukaryota</taxon>
        <taxon>Fungi</taxon>
        <taxon>Fungi incertae sedis</taxon>
        <taxon>Mucoromycota</taxon>
        <taxon>Mucoromycotina</taxon>
        <taxon>Endogonomycetes</taxon>
        <taxon>Endogonales</taxon>
        <taxon>Endogonales incertae sedis</taxon>
        <taxon>Bifiguratus</taxon>
    </lineage>
</organism>
<protein>
    <recommendedName>
        <fullName evidence="2">Integrase zinc-binding domain-containing protein</fullName>
    </recommendedName>
</protein>
<feature type="domain" description="Integrase zinc-binding" evidence="2">
    <location>
        <begin position="41"/>
        <end position="85"/>
    </location>
</feature>
<dbReference type="Pfam" id="PF17921">
    <property type="entry name" value="Integrase_H2C2"/>
    <property type="match status" value="1"/>
</dbReference>
<evidence type="ECO:0000256" key="1">
    <source>
        <dbReference type="SAM" id="MobiDB-lite"/>
    </source>
</evidence>
<evidence type="ECO:0000313" key="4">
    <source>
        <dbReference type="Proteomes" id="UP000242875"/>
    </source>
</evidence>
<gene>
    <name evidence="3" type="ORF">BZG36_02846</name>
</gene>